<evidence type="ECO:0000256" key="9">
    <source>
        <dbReference type="ARBA" id="ARBA00063988"/>
    </source>
</evidence>
<gene>
    <name evidence="13" type="ORF">ANCCAN_08373</name>
</gene>
<name>A0A368GMS5_ANCCA</name>
<dbReference type="InterPro" id="IPR029752">
    <property type="entry name" value="D-isomer_DH_CS1"/>
</dbReference>
<evidence type="ECO:0000256" key="1">
    <source>
        <dbReference type="ARBA" id="ARBA00005339"/>
    </source>
</evidence>
<proteinExistence type="inferred from homology"/>
<feature type="compositionally biased region" description="Polar residues" evidence="11">
    <location>
        <begin position="422"/>
        <end position="440"/>
    </location>
</feature>
<evidence type="ECO:0000256" key="6">
    <source>
        <dbReference type="ARBA" id="ARBA00022833"/>
    </source>
</evidence>
<evidence type="ECO:0000256" key="10">
    <source>
        <dbReference type="SAM" id="Coils"/>
    </source>
</evidence>
<keyword evidence="7" id="KW-0067">ATP-binding</keyword>
<evidence type="ECO:0000256" key="7">
    <source>
        <dbReference type="ARBA" id="ARBA00022840"/>
    </source>
</evidence>
<dbReference type="GO" id="GO:0005829">
    <property type="term" value="C:cytosol"/>
    <property type="evidence" value="ECO:0007669"/>
    <property type="project" value="TreeGrafter"/>
</dbReference>
<evidence type="ECO:0000256" key="2">
    <source>
        <dbReference type="ARBA" id="ARBA00016279"/>
    </source>
</evidence>
<dbReference type="InterPro" id="IPR035985">
    <property type="entry name" value="Ubiquitin-activating_enz"/>
</dbReference>
<dbReference type="FunFam" id="3.40.50.720:FF:000066">
    <property type="entry name" value="Putative ubiquitin-like modifier-activating enzyme 5"/>
    <property type="match status" value="1"/>
</dbReference>
<feature type="coiled-coil region" evidence="10">
    <location>
        <begin position="36"/>
        <end position="63"/>
    </location>
</feature>
<keyword evidence="10" id="KW-0175">Coiled coil</keyword>
<evidence type="ECO:0000259" key="12">
    <source>
        <dbReference type="Pfam" id="PF00899"/>
    </source>
</evidence>
<dbReference type="InterPro" id="IPR045886">
    <property type="entry name" value="ThiF/MoeB/HesA"/>
</dbReference>
<evidence type="ECO:0000256" key="8">
    <source>
        <dbReference type="ARBA" id="ARBA00055657"/>
    </source>
</evidence>
<keyword evidence="4" id="KW-0547">Nucleotide-binding</keyword>
<dbReference type="Proteomes" id="UP000252519">
    <property type="component" value="Unassembled WGS sequence"/>
</dbReference>
<dbReference type="SUPFAM" id="SSF69572">
    <property type="entry name" value="Activating enzymes of the ubiquitin-like proteins"/>
    <property type="match status" value="1"/>
</dbReference>
<evidence type="ECO:0000313" key="13">
    <source>
        <dbReference type="EMBL" id="RCN45634.1"/>
    </source>
</evidence>
<evidence type="ECO:0000256" key="11">
    <source>
        <dbReference type="SAM" id="MobiDB-lite"/>
    </source>
</evidence>
<keyword evidence="3" id="KW-0479">Metal-binding</keyword>
<keyword evidence="14" id="KW-1185">Reference proteome</keyword>
<dbReference type="EMBL" id="JOJR01000097">
    <property type="protein sequence ID" value="RCN45634.1"/>
    <property type="molecule type" value="Genomic_DNA"/>
</dbReference>
<accession>A0A368GMS5</accession>
<comment type="caution">
    <text evidence="13">The sequence shown here is derived from an EMBL/GenBank/DDBJ whole genome shotgun (WGS) entry which is preliminary data.</text>
</comment>
<dbReference type="GO" id="GO:0005524">
    <property type="term" value="F:ATP binding"/>
    <property type="evidence" value="ECO:0007669"/>
    <property type="project" value="UniProtKB-KW"/>
</dbReference>
<dbReference type="GO" id="GO:0071569">
    <property type="term" value="P:protein ufmylation"/>
    <property type="evidence" value="ECO:0007669"/>
    <property type="project" value="TreeGrafter"/>
</dbReference>
<evidence type="ECO:0000313" key="14">
    <source>
        <dbReference type="Proteomes" id="UP000252519"/>
    </source>
</evidence>
<dbReference type="GO" id="GO:0046872">
    <property type="term" value="F:metal ion binding"/>
    <property type="evidence" value="ECO:0007669"/>
    <property type="project" value="UniProtKB-KW"/>
</dbReference>
<feature type="region of interest" description="Disordered" evidence="11">
    <location>
        <begin position="410"/>
        <end position="440"/>
    </location>
</feature>
<dbReference type="STRING" id="29170.A0A368GMS5"/>
<dbReference type="Pfam" id="PF00899">
    <property type="entry name" value="ThiF"/>
    <property type="match status" value="1"/>
</dbReference>
<dbReference type="InterPro" id="IPR000594">
    <property type="entry name" value="ThiF_NAD_FAD-bd"/>
</dbReference>
<keyword evidence="5" id="KW-0833">Ubl conjugation pathway</keyword>
<comment type="function">
    <text evidence="8">E1-like enzyme which activates ufm-1. Required for interaction between ufm-1 and ufc-1.</text>
</comment>
<dbReference type="OrthoDB" id="206053at2759"/>
<dbReference type="PROSITE" id="PS00065">
    <property type="entry name" value="D_2_HYDROXYACID_DH_1"/>
    <property type="match status" value="1"/>
</dbReference>
<dbReference type="PANTHER" id="PTHR10953:SF9">
    <property type="entry name" value="UBIQUITIN-LIKE MODIFIER-ACTIVATING ENZYME 5"/>
    <property type="match status" value="1"/>
</dbReference>
<sequence length="440" mass="49364">MEDVILMPPNSDRLPLKVFFFQRIPLNNFVAIDQKMDNIKQSIEEVTEKVKSLTAELTAFTAESKRSDSTPAPATRPKIEKMSAEVVDSNPYSRLMALKRMGIVKDYEKIREKTVAVVGVGGVGSVVAEMLTRCAVGKLILFDYDKVELANMNRLFYQPHQSGLSKVEAARDTLIHINPDVIIETHNYNITTMENFNKFVDRIRHGSLTGGKVDLVLSCVDNFEARMTVNTACNEENQVWMESGVSENAVSGHIQYIEPGRTACFACVPPLVVASNIDEKTLKREGVCAASLPTTMAVVAGFLVQNTLKYLLHFGEVSMYVGYNALQDFFPRQEMRPNDQCDDRFCRQRQKEYKAKKAAEAKVEVPVETKEEEIVHEDNEWGIELVDESKVEESKTTVGNGLEYAYELPKESEVEIEPAEQPSETSKQDLASLMSQLKGL</sequence>
<evidence type="ECO:0000256" key="5">
    <source>
        <dbReference type="ARBA" id="ARBA00022786"/>
    </source>
</evidence>
<comment type="similarity">
    <text evidence="1">Belongs to the ubiquitin-activating E1 family. UBA5 subfamily.</text>
</comment>
<dbReference type="PANTHER" id="PTHR10953">
    <property type="entry name" value="UBIQUITIN-ACTIVATING ENZYME E1"/>
    <property type="match status" value="1"/>
</dbReference>
<protein>
    <recommendedName>
        <fullName evidence="2">Ubiquitin-like modifier-activating enzyme 5</fullName>
    </recommendedName>
</protein>
<dbReference type="CDD" id="cd00757">
    <property type="entry name" value="ThiF_MoeB_HesA_family"/>
    <property type="match status" value="1"/>
</dbReference>
<dbReference type="GO" id="GO:0071566">
    <property type="term" value="F:UFM1 activating enzyme activity"/>
    <property type="evidence" value="ECO:0007669"/>
    <property type="project" value="TreeGrafter"/>
</dbReference>
<dbReference type="Gene3D" id="3.40.50.720">
    <property type="entry name" value="NAD(P)-binding Rossmann-like Domain"/>
    <property type="match status" value="1"/>
</dbReference>
<feature type="domain" description="THIF-type NAD/FAD binding fold" evidence="12">
    <location>
        <begin position="92"/>
        <end position="341"/>
    </location>
</feature>
<organism evidence="13 14">
    <name type="scientific">Ancylostoma caninum</name>
    <name type="common">Dog hookworm</name>
    <dbReference type="NCBI Taxonomy" id="29170"/>
    <lineage>
        <taxon>Eukaryota</taxon>
        <taxon>Metazoa</taxon>
        <taxon>Ecdysozoa</taxon>
        <taxon>Nematoda</taxon>
        <taxon>Chromadorea</taxon>
        <taxon>Rhabditida</taxon>
        <taxon>Rhabditina</taxon>
        <taxon>Rhabditomorpha</taxon>
        <taxon>Strongyloidea</taxon>
        <taxon>Ancylostomatidae</taxon>
        <taxon>Ancylostomatinae</taxon>
        <taxon>Ancylostoma</taxon>
    </lineage>
</organism>
<keyword evidence="6" id="KW-0862">Zinc</keyword>
<comment type="subunit">
    <text evidence="9">Interacts with ufc-1.</text>
</comment>
<evidence type="ECO:0000256" key="3">
    <source>
        <dbReference type="ARBA" id="ARBA00022723"/>
    </source>
</evidence>
<dbReference type="AlphaFoldDB" id="A0A368GMS5"/>
<evidence type="ECO:0000256" key="4">
    <source>
        <dbReference type="ARBA" id="ARBA00022741"/>
    </source>
</evidence>
<reference evidence="13 14" key="1">
    <citation type="submission" date="2014-10" db="EMBL/GenBank/DDBJ databases">
        <title>Draft genome of the hookworm Ancylostoma caninum.</title>
        <authorList>
            <person name="Mitreva M."/>
        </authorList>
    </citation>
    <scope>NUCLEOTIDE SEQUENCE [LARGE SCALE GENOMIC DNA]</scope>
    <source>
        <strain evidence="13 14">Baltimore</strain>
    </source>
</reference>